<sequence>MRANLRSLVAKAYRVRQGRTFSSSSSTTNPIDNKGKRSVINTVNNLSNMLAWFTAGYVFKFGWEASALYKSKRKSDKLWEEYRQGRTVACVDYPRNDMFGSNTFVVYVAMLANLRSLVAKVDLENQTACDVLFFSLFVRDLSDFRPTLCSQAYRVRQGRTFSSSSTTNPINYKGDISIYEYLFSRGLVSFIGFGVASCITGDSVSKFDEELKAIDKDAVEFLEKRGKLPPGSLDAIIHGRQIKACKHLHYIAKAYRVRQGRTFSSSSSSAPNPVGDEGGISIYEWLLPRGFATLTGFVVASYFTGDSASKFDEMVKEYNKDAAEFLEKRGKLPPSWAYRVRQGRTFSSSSSSSAPNPIDDKGKRSVITPVWEYVNRLAPWFIGGYVFKFGLEISALMKSKLKSIELHKEYLREFERYHQEKEQSRSLRPVS</sequence>
<keyword evidence="2" id="KW-1185">Reference proteome</keyword>
<name>A0ABQ7MUP9_BRACM</name>
<reference evidence="1 2" key="1">
    <citation type="submission" date="2021-03" db="EMBL/GenBank/DDBJ databases">
        <authorList>
            <person name="King G.J."/>
            <person name="Bancroft I."/>
            <person name="Baten A."/>
            <person name="Bloomfield J."/>
            <person name="Borpatragohain P."/>
            <person name="He Z."/>
            <person name="Irish N."/>
            <person name="Irwin J."/>
            <person name="Liu K."/>
            <person name="Mauleon R.P."/>
            <person name="Moore J."/>
            <person name="Morris R."/>
            <person name="Ostergaard L."/>
            <person name="Wang B."/>
            <person name="Wells R."/>
        </authorList>
    </citation>
    <scope>NUCLEOTIDE SEQUENCE [LARGE SCALE GENOMIC DNA]</scope>
    <source>
        <strain evidence="1">R-o-18</strain>
        <tissue evidence="1">Leaf</tissue>
    </source>
</reference>
<dbReference type="EMBL" id="JADBGQ010000004">
    <property type="protein sequence ID" value="KAG5402428.1"/>
    <property type="molecule type" value="Genomic_DNA"/>
</dbReference>
<protein>
    <submittedName>
        <fullName evidence="1">Uncharacterized protein</fullName>
    </submittedName>
</protein>
<comment type="caution">
    <text evidence="1">The sequence shown here is derived from an EMBL/GenBank/DDBJ whole genome shotgun (WGS) entry which is preliminary data.</text>
</comment>
<evidence type="ECO:0000313" key="1">
    <source>
        <dbReference type="EMBL" id="KAG5402428.1"/>
    </source>
</evidence>
<organism evidence="1 2">
    <name type="scientific">Brassica rapa subsp. trilocularis</name>
    <dbReference type="NCBI Taxonomy" id="1813537"/>
    <lineage>
        <taxon>Eukaryota</taxon>
        <taxon>Viridiplantae</taxon>
        <taxon>Streptophyta</taxon>
        <taxon>Embryophyta</taxon>
        <taxon>Tracheophyta</taxon>
        <taxon>Spermatophyta</taxon>
        <taxon>Magnoliopsida</taxon>
        <taxon>eudicotyledons</taxon>
        <taxon>Gunneridae</taxon>
        <taxon>Pentapetalae</taxon>
        <taxon>rosids</taxon>
        <taxon>malvids</taxon>
        <taxon>Brassicales</taxon>
        <taxon>Brassicaceae</taxon>
        <taxon>Brassiceae</taxon>
        <taxon>Brassica</taxon>
    </lineage>
</organism>
<evidence type="ECO:0000313" key="2">
    <source>
        <dbReference type="Proteomes" id="UP000823674"/>
    </source>
</evidence>
<gene>
    <name evidence="1" type="primary">A04p038370.1_BraROA</name>
    <name evidence="1" type="ORF">IGI04_017035</name>
</gene>
<dbReference type="Proteomes" id="UP000823674">
    <property type="component" value="Chromosome A04"/>
</dbReference>
<accession>A0ABQ7MUP9</accession>
<proteinExistence type="predicted"/>